<dbReference type="Proteomes" id="UP001146120">
    <property type="component" value="Unassembled WGS sequence"/>
</dbReference>
<feature type="compositionally biased region" description="Pro residues" evidence="4">
    <location>
        <begin position="44"/>
        <end position="61"/>
    </location>
</feature>
<dbReference type="InterPro" id="IPR011011">
    <property type="entry name" value="Znf_FYVE_PHD"/>
</dbReference>
<sequence>VIPWIHWVDFCNSVGRKKSWRPKQEKTRPWPKADQTMMPSEPSYVPPGAPAQAPPPPQQPPTLFPSAAVFNADNATPGPANAVPTTVRWLPDAEVSVCRGCQLMFDWVRRKHHCRLDGAIAAACWVWLSLSLTHVVLVADSAVRPQLSVKLPNDRQDRADVALLCVCKYEPGQVFCDLCTTRRSLIREEQILTNPERRYLSVNACNPQRVCDDCFNILLPEQAALRQTSSNAVQQNNISDAGPQRFLNSPYSFTLREEIRKAAYSVKNFMYQGVIKDQSIPLPLLTNAAGIAFLTVIKVGFVFTGRVGTGLVISKLPDGRWSAPSAIGTAGLGWGAQIGGELTDFVIILNTKRAVDAFCSKGQVSLGAELGVSAGPVGRVAAGSLDASADLGIAPCYSYSHSKGLFVGISLEGYIILSRPDVNRAFYGRDIQTAELLGGMEPPPVAAAPLYESLHQAMTSPANGLNRQVRRASMDPGHPTAIPAAIPAPEAQRYSTGTVKI</sequence>
<dbReference type="Pfam" id="PF01363">
    <property type="entry name" value="FYVE"/>
    <property type="match status" value="1"/>
</dbReference>
<dbReference type="CDD" id="cd11526">
    <property type="entry name" value="SYLF_FYVE"/>
    <property type="match status" value="1"/>
</dbReference>
<dbReference type="Gene3D" id="3.30.40.10">
    <property type="entry name" value="Zinc/RING finger domain, C3HC4 (zinc finger)"/>
    <property type="match status" value="1"/>
</dbReference>
<protein>
    <recommendedName>
        <fullName evidence="5">FYVE zinc finger domain-containing protein</fullName>
    </recommendedName>
</protein>
<dbReference type="SUPFAM" id="SSF57903">
    <property type="entry name" value="FYVE/PHD zinc finger"/>
    <property type="match status" value="1"/>
</dbReference>
<keyword evidence="3" id="KW-0862">Zinc</keyword>
<keyword evidence="7" id="KW-1185">Reference proteome</keyword>
<gene>
    <name evidence="6" type="ORF">N0F65_000825</name>
</gene>
<feature type="non-terminal residue" evidence="6">
    <location>
        <position position="1"/>
    </location>
</feature>
<evidence type="ECO:0000259" key="5">
    <source>
        <dbReference type="SMART" id="SM00064"/>
    </source>
</evidence>
<evidence type="ECO:0000256" key="3">
    <source>
        <dbReference type="ARBA" id="ARBA00022833"/>
    </source>
</evidence>
<dbReference type="InterPro" id="IPR051702">
    <property type="entry name" value="SH3_domain_YSC84-like"/>
</dbReference>
<keyword evidence="2" id="KW-0863">Zinc-finger</keyword>
<dbReference type="Pfam" id="PF04366">
    <property type="entry name" value="Ysc84"/>
    <property type="match status" value="1"/>
</dbReference>
<evidence type="ECO:0000313" key="7">
    <source>
        <dbReference type="Proteomes" id="UP001146120"/>
    </source>
</evidence>
<organism evidence="6 7">
    <name type="scientific">Lagenidium giganteum</name>
    <dbReference type="NCBI Taxonomy" id="4803"/>
    <lineage>
        <taxon>Eukaryota</taxon>
        <taxon>Sar</taxon>
        <taxon>Stramenopiles</taxon>
        <taxon>Oomycota</taxon>
        <taxon>Peronosporomycetes</taxon>
        <taxon>Pythiales</taxon>
        <taxon>Pythiaceae</taxon>
    </lineage>
</organism>
<dbReference type="EMBL" id="DAKRPA010000101">
    <property type="protein sequence ID" value="DAZ98630.1"/>
    <property type="molecule type" value="Genomic_DNA"/>
</dbReference>
<proteinExistence type="predicted"/>
<evidence type="ECO:0000256" key="2">
    <source>
        <dbReference type="ARBA" id="ARBA00022771"/>
    </source>
</evidence>
<dbReference type="InterPro" id="IPR007461">
    <property type="entry name" value="Ysc84_actin-binding"/>
</dbReference>
<evidence type="ECO:0000256" key="4">
    <source>
        <dbReference type="SAM" id="MobiDB-lite"/>
    </source>
</evidence>
<reference evidence="6" key="1">
    <citation type="submission" date="2022-11" db="EMBL/GenBank/DDBJ databases">
        <authorList>
            <person name="Morgan W.R."/>
            <person name="Tartar A."/>
        </authorList>
    </citation>
    <scope>NUCLEOTIDE SEQUENCE</scope>
    <source>
        <strain evidence="6">ARSEF 373</strain>
    </source>
</reference>
<dbReference type="PANTHER" id="PTHR15629:SF2">
    <property type="entry name" value="SH3 DOMAIN-CONTAINING YSC84-LIKE PROTEIN 1"/>
    <property type="match status" value="1"/>
</dbReference>
<dbReference type="SMART" id="SM00064">
    <property type="entry name" value="FYVE"/>
    <property type="match status" value="1"/>
</dbReference>
<evidence type="ECO:0000313" key="6">
    <source>
        <dbReference type="EMBL" id="DAZ98630.1"/>
    </source>
</evidence>
<dbReference type="PANTHER" id="PTHR15629">
    <property type="entry name" value="SH3YL1 PROTEIN"/>
    <property type="match status" value="1"/>
</dbReference>
<dbReference type="GO" id="GO:0008270">
    <property type="term" value="F:zinc ion binding"/>
    <property type="evidence" value="ECO:0007669"/>
    <property type="project" value="UniProtKB-KW"/>
</dbReference>
<keyword evidence="1" id="KW-0479">Metal-binding</keyword>
<feature type="domain" description="FYVE zinc finger" evidence="5">
    <location>
        <begin position="84"/>
        <end position="220"/>
    </location>
</feature>
<dbReference type="InterPro" id="IPR000306">
    <property type="entry name" value="Znf_FYVE"/>
</dbReference>
<dbReference type="GO" id="GO:0035091">
    <property type="term" value="F:phosphatidylinositol binding"/>
    <property type="evidence" value="ECO:0007669"/>
    <property type="project" value="TreeGrafter"/>
</dbReference>
<evidence type="ECO:0000256" key="1">
    <source>
        <dbReference type="ARBA" id="ARBA00022723"/>
    </source>
</evidence>
<reference evidence="6" key="2">
    <citation type="journal article" date="2023" name="Microbiol Resour">
        <title>Decontamination and Annotation of the Draft Genome Sequence of the Oomycete Lagenidium giganteum ARSEF 373.</title>
        <authorList>
            <person name="Morgan W.R."/>
            <person name="Tartar A."/>
        </authorList>
    </citation>
    <scope>NUCLEOTIDE SEQUENCE</scope>
    <source>
        <strain evidence="6">ARSEF 373</strain>
    </source>
</reference>
<comment type="caution">
    <text evidence="6">The sequence shown here is derived from an EMBL/GenBank/DDBJ whole genome shotgun (WGS) entry which is preliminary data.</text>
</comment>
<dbReference type="AlphaFoldDB" id="A0AAV2YUR0"/>
<feature type="region of interest" description="Disordered" evidence="4">
    <location>
        <begin position="18"/>
        <end position="61"/>
    </location>
</feature>
<accession>A0AAV2YUR0</accession>
<dbReference type="InterPro" id="IPR013083">
    <property type="entry name" value="Znf_RING/FYVE/PHD"/>
</dbReference>
<name>A0AAV2YUR0_9STRA</name>